<feature type="domain" description="AAA+ ATPase" evidence="2">
    <location>
        <begin position="225"/>
        <end position="350"/>
    </location>
</feature>
<feature type="region of interest" description="Disordered" evidence="1">
    <location>
        <begin position="127"/>
        <end position="147"/>
    </location>
</feature>
<keyword evidence="4" id="KW-1185">Reference proteome</keyword>
<reference evidence="3 4" key="1">
    <citation type="submission" date="2019-02" db="EMBL/GenBank/DDBJ databases">
        <title>Draft genome sequences of novel Actinobacteria.</title>
        <authorList>
            <person name="Sahin N."/>
            <person name="Ay H."/>
            <person name="Saygin H."/>
        </authorList>
    </citation>
    <scope>NUCLEOTIDE SEQUENCE [LARGE SCALE GENOMIC DNA]</scope>
    <source>
        <strain evidence="3 4">16K104</strain>
    </source>
</reference>
<organism evidence="3 4">
    <name type="scientific">Kribbella turkmenica</name>
    <dbReference type="NCBI Taxonomy" id="2530375"/>
    <lineage>
        <taxon>Bacteria</taxon>
        <taxon>Bacillati</taxon>
        <taxon>Actinomycetota</taxon>
        <taxon>Actinomycetes</taxon>
        <taxon>Propionibacteriales</taxon>
        <taxon>Kribbellaceae</taxon>
        <taxon>Kribbella</taxon>
    </lineage>
</organism>
<dbReference type="InterPro" id="IPR027417">
    <property type="entry name" value="P-loop_NTPase"/>
</dbReference>
<dbReference type="InterPro" id="IPR016024">
    <property type="entry name" value="ARM-type_fold"/>
</dbReference>
<dbReference type="Proteomes" id="UP000295172">
    <property type="component" value="Unassembled WGS sequence"/>
</dbReference>
<dbReference type="RefSeq" id="WP_132317674.1">
    <property type="nucleotide sequence ID" value="NZ_SMKR01000022.1"/>
</dbReference>
<dbReference type="EMBL" id="SMKR01000022">
    <property type="protein sequence ID" value="TDD28367.1"/>
    <property type="molecule type" value="Genomic_DNA"/>
</dbReference>
<comment type="caution">
    <text evidence="3">The sequence shown here is derived from an EMBL/GenBank/DDBJ whole genome shotgun (WGS) entry which is preliminary data.</text>
</comment>
<accession>A0A4V2YGU3</accession>
<sequence length="1294" mass="141593">MELDDAALDAELRAQFERGTDKLTIASSPVLYGLAVAHVLPEIDDAGLARLVGAAIDLAVTPRGHQTAVSLDVAAKLAGACGYFYLDGGPSHDQFKSVREAHPDKVVDLDSQICRFSWAKWQHDRVANSGPVTKAPNERSGRNQRQGYASELAKAIRAALRRPEDLRAAMARREGRPGWSPAVQELIGISAAYVADVHIDAHLYVTRTVEPDLLEKMEDATRPWPRAVIGEAGSGKSSLLWSLHKSLEDRSLVVAVLLPATWLMNAVVADPIEAIIEAFEEIRQAEHRPVLLLDTVDLMLHDEGSRQILLRLIDSLTVRGFSAVYSTRPQEAALLSHERLRRHELQPYDDVELDHAVEALARRFCPQETSSDIVGHIRGATARGLPVTEVCRSPLLLRMLFELSTPTEPELGDVDVTSLFEAYWDRRIRRDARSEIAVVLRAHPAEDLARLAGCVGLALLACGLPELAADTLQDVTHAAGPEIAPELIHEGFSVLLERGALVHNGGLVGYFHQTMFEFAAAKGVLATSDPSRIDTLAARTISHGGDLFVGAVLEQTLVLAGKNPLLRQSAQRAAESLVSADSEAVRAIGVVAWAHHPVLLSDTASSLGNAGASSLERAARILPTIATKTPGQTISQLMLIWQATTEPRVRSAVLNALARLALRAPTDVADALDYLDPLAASRDSLDEGTRRSLLGVLKNVAPQARSLVRGTLVAMLGWTGSSVPIELDYLIDQWPDIGDHHLLDEVARTLATEDGINHAAAAGIGRLTAAEWRRSDAWADPAAWRAFLAQATDPDPSAPTFDVESSLCAVGQYMIRSLDDECIAGGLDALLDASNPKVRDIAVQIVLRDIMHSESRSAAMFEVAAKSALSTIGYAAQKKRIDRRQELFLDLFAQAQLPDGILARTMPGQLEFQDWTADDRLLRIAPAAADHDAVAATRFMTALERNPKALSPEQLDVLFSTQAMHMPKSEAVFNVVVAVAAQNSRIANLGKIITSAERRAPRLARHVPQLVAQVRDLLAGDDQARRDGAHLLATLMGVSAIQLPWNELRPILESLDDPQLRDPLIKHLWQQTPAGDVAEQLAYLSQYVEVHPQSSPPVQRSRNDVPLSTAVVCVEALLRILCMRAEPAPRHWPIVRTLGLHELENEDIFVVGPVFVVVCEYLRKLAHTQPRRAGDYLNEYLRQLATGEFYGMTRILWHRELVNTVQLACAAGSGALVTNLVEISARLDDELAEAITTAIAERHYLQVRAQLQELSDRDVTPSLRIHLTELVRHHDRHFGTREFPEILPSGRSLR</sequence>
<dbReference type="SUPFAM" id="SSF52540">
    <property type="entry name" value="P-loop containing nucleoside triphosphate hydrolases"/>
    <property type="match status" value="1"/>
</dbReference>
<dbReference type="SUPFAM" id="SSF48371">
    <property type="entry name" value="ARM repeat"/>
    <property type="match status" value="1"/>
</dbReference>
<dbReference type="InterPro" id="IPR003593">
    <property type="entry name" value="AAA+_ATPase"/>
</dbReference>
<evidence type="ECO:0000313" key="4">
    <source>
        <dbReference type="Proteomes" id="UP000295172"/>
    </source>
</evidence>
<proteinExistence type="predicted"/>
<name>A0A4V2YGU3_9ACTN</name>
<dbReference type="SMART" id="SM00382">
    <property type="entry name" value="AAA"/>
    <property type="match status" value="1"/>
</dbReference>
<evidence type="ECO:0000259" key="2">
    <source>
        <dbReference type="SMART" id="SM00382"/>
    </source>
</evidence>
<evidence type="ECO:0000256" key="1">
    <source>
        <dbReference type="SAM" id="MobiDB-lite"/>
    </source>
</evidence>
<evidence type="ECO:0000313" key="3">
    <source>
        <dbReference type="EMBL" id="TDD28367.1"/>
    </source>
</evidence>
<dbReference type="OrthoDB" id="4349880at2"/>
<protein>
    <submittedName>
        <fullName evidence="3">AAA family ATPase</fullName>
    </submittedName>
</protein>
<gene>
    <name evidence="3" type="ORF">E1218_07555</name>
</gene>